<dbReference type="GO" id="GO:0005524">
    <property type="term" value="F:ATP binding"/>
    <property type="evidence" value="ECO:0007669"/>
    <property type="project" value="UniProtKB-KW"/>
</dbReference>
<evidence type="ECO:0000256" key="1">
    <source>
        <dbReference type="ARBA" id="ARBA00008428"/>
    </source>
</evidence>
<protein>
    <recommendedName>
        <fullName evidence="10">DNA 5'-3' helicase</fullName>
        <ecNumber evidence="10">5.6.2.3</ecNumber>
    </recommendedName>
</protein>
<evidence type="ECO:0000256" key="7">
    <source>
        <dbReference type="ARBA" id="ARBA00022840"/>
    </source>
</evidence>
<evidence type="ECO:0000256" key="9">
    <source>
        <dbReference type="ARBA" id="ARBA00023235"/>
    </source>
</evidence>
<dbReference type="InterPro" id="IPR007694">
    <property type="entry name" value="DNA_helicase_DnaB-like_C"/>
</dbReference>
<comment type="caution">
    <text evidence="14">The sequence shown here is derived from an EMBL/GenBank/DDBJ whole genome shotgun (WGS) entry which is preliminary data.</text>
</comment>
<keyword evidence="2" id="KW-0639">Primosome</keyword>
<dbReference type="InterPro" id="IPR036185">
    <property type="entry name" value="DNA_heli_DnaB-like_N_sf"/>
</dbReference>
<dbReference type="Pfam" id="PF00772">
    <property type="entry name" value="DnaB"/>
    <property type="match status" value="1"/>
</dbReference>
<evidence type="ECO:0000256" key="6">
    <source>
        <dbReference type="ARBA" id="ARBA00022806"/>
    </source>
</evidence>
<evidence type="ECO:0000259" key="13">
    <source>
        <dbReference type="PROSITE" id="PS51199"/>
    </source>
</evidence>
<evidence type="ECO:0000256" key="10">
    <source>
        <dbReference type="ARBA" id="ARBA00044969"/>
    </source>
</evidence>
<name>A0A939H582_9CLOT</name>
<comment type="catalytic activity">
    <reaction evidence="11">
        <text>ATP + H2O = ADP + phosphate + H(+)</text>
        <dbReference type="Rhea" id="RHEA:13065"/>
        <dbReference type="ChEBI" id="CHEBI:15377"/>
        <dbReference type="ChEBI" id="CHEBI:15378"/>
        <dbReference type="ChEBI" id="CHEBI:30616"/>
        <dbReference type="ChEBI" id="CHEBI:43474"/>
        <dbReference type="ChEBI" id="CHEBI:456216"/>
        <dbReference type="EC" id="5.6.2.3"/>
    </reaction>
</comment>
<dbReference type="PROSITE" id="PS51199">
    <property type="entry name" value="SF4_HELICASE"/>
    <property type="match status" value="1"/>
</dbReference>
<keyword evidence="15" id="KW-1185">Reference proteome</keyword>
<feature type="transmembrane region" description="Helical" evidence="12">
    <location>
        <begin position="12"/>
        <end position="32"/>
    </location>
</feature>
<dbReference type="InterPro" id="IPR007693">
    <property type="entry name" value="DNA_helicase_DnaB-like_N"/>
</dbReference>
<evidence type="ECO:0000256" key="2">
    <source>
        <dbReference type="ARBA" id="ARBA00022515"/>
    </source>
</evidence>
<gene>
    <name evidence="14" type="ORF">J3A84_05275</name>
</gene>
<evidence type="ECO:0000313" key="15">
    <source>
        <dbReference type="Proteomes" id="UP000664218"/>
    </source>
</evidence>
<dbReference type="GO" id="GO:0003677">
    <property type="term" value="F:DNA binding"/>
    <property type="evidence" value="ECO:0007669"/>
    <property type="project" value="UniProtKB-KW"/>
</dbReference>
<accession>A0A939H582</accession>
<dbReference type="Pfam" id="PF03796">
    <property type="entry name" value="DnaB_C"/>
    <property type="match status" value="1"/>
</dbReference>
<dbReference type="GO" id="GO:0043139">
    <property type="term" value="F:5'-3' DNA helicase activity"/>
    <property type="evidence" value="ECO:0007669"/>
    <property type="project" value="UniProtKB-EC"/>
</dbReference>
<dbReference type="GO" id="GO:1990077">
    <property type="term" value="C:primosome complex"/>
    <property type="evidence" value="ECO:0007669"/>
    <property type="project" value="UniProtKB-KW"/>
</dbReference>
<feature type="domain" description="SF4 helicase" evidence="13">
    <location>
        <begin position="165"/>
        <end position="453"/>
    </location>
</feature>
<dbReference type="EMBL" id="JAFNJU010000003">
    <property type="protein sequence ID" value="MBO1264452.1"/>
    <property type="molecule type" value="Genomic_DNA"/>
</dbReference>
<evidence type="ECO:0000256" key="11">
    <source>
        <dbReference type="ARBA" id="ARBA00048954"/>
    </source>
</evidence>
<dbReference type="PANTHER" id="PTHR30153:SF2">
    <property type="entry name" value="REPLICATIVE DNA HELICASE"/>
    <property type="match status" value="1"/>
</dbReference>
<sequence>MDKYTSVNNENQILGIIMMDSSLMAIALQYGVHKSMFRNRINQNIYESMTELYSNQTGIDITTLVSIRDEKLLGGISYLSGLISSVYSNQGFTDYIKILINNYQKDQIRELGQYITKRADQEEPQSIITEIQNKTLDLLSISASGKKDKAQRYAKYAEDKYKASKGEIEPNIKTGFRDIDTHVGGFKRGNYITLFSGSGIGKTTFAISLALSIAKKKYKVIYFTIEMTETEIIDKLQSQILEIDYKKITQAALTEDEIHKMDVTANRLLNLDLTIEDEITSSEELINQILFKSLKNEVDVVIVDYLNLYIGSSSVGNTLSEKLGQLAIDLKKLAQRNHICIIGLAQANRSAEQRINEDNPESFLLSKFDIQDTNRVFQHSNVVIALARNEKLDDPLHKEKLHEQGLLNYSSKDLTINPELMMLQVLKNRSGSKATIPLKYQGKYSKVSDFPRI</sequence>
<organism evidence="14 15">
    <name type="scientific">Proteiniclasticum aestuarii</name>
    <dbReference type="NCBI Taxonomy" id="2817862"/>
    <lineage>
        <taxon>Bacteria</taxon>
        <taxon>Bacillati</taxon>
        <taxon>Bacillota</taxon>
        <taxon>Clostridia</taxon>
        <taxon>Eubacteriales</taxon>
        <taxon>Clostridiaceae</taxon>
        <taxon>Proteiniclasticum</taxon>
    </lineage>
</organism>
<keyword evidence="12" id="KW-0472">Membrane</keyword>
<keyword evidence="6" id="KW-0347">Helicase</keyword>
<dbReference type="GO" id="GO:0005829">
    <property type="term" value="C:cytosol"/>
    <property type="evidence" value="ECO:0007669"/>
    <property type="project" value="TreeGrafter"/>
</dbReference>
<dbReference type="Gene3D" id="1.10.860.10">
    <property type="entry name" value="DNAb Helicase, Chain A"/>
    <property type="match status" value="1"/>
</dbReference>
<comment type="similarity">
    <text evidence="1">Belongs to the helicase family. DnaB subfamily.</text>
</comment>
<evidence type="ECO:0000256" key="12">
    <source>
        <dbReference type="SAM" id="Phobius"/>
    </source>
</evidence>
<keyword evidence="3" id="KW-0235">DNA replication</keyword>
<keyword evidence="5" id="KW-0378">Hydrolase</keyword>
<dbReference type="InterPro" id="IPR003593">
    <property type="entry name" value="AAA+_ATPase"/>
</dbReference>
<keyword evidence="9" id="KW-0413">Isomerase</keyword>
<evidence type="ECO:0000256" key="8">
    <source>
        <dbReference type="ARBA" id="ARBA00023125"/>
    </source>
</evidence>
<dbReference type="SUPFAM" id="SSF48024">
    <property type="entry name" value="N-terminal domain of DnaB helicase"/>
    <property type="match status" value="1"/>
</dbReference>
<dbReference type="GO" id="GO:0016787">
    <property type="term" value="F:hydrolase activity"/>
    <property type="evidence" value="ECO:0007669"/>
    <property type="project" value="UniProtKB-KW"/>
</dbReference>
<dbReference type="Gene3D" id="3.40.50.300">
    <property type="entry name" value="P-loop containing nucleotide triphosphate hydrolases"/>
    <property type="match status" value="1"/>
</dbReference>
<dbReference type="InterPro" id="IPR027417">
    <property type="entry name" value="P-loop_NTPase"/>
</dbReference>
<keyword evidence="8" id="KW-0238">DNA-binding</keyword>
<keyword evidence="12" id="KW-1133">Transmembrane helix</keyword>
<dbReference type="SMART" id="SM00382">
    <property type="entry name" value="AAA"/>
    <property type="match status" value="1"/>
</dbReference>
<evidence type="ECO:0000256" key="3">
    <source>
        <dbReference type="ARBA" id="ARBA00022705"/>
    </source>
</evidence>
<evidence type="ECO:0000313" key="14">
    <source>
        <dbReference type="EMBL" id="MBO1264452.1"/>
    </source>
</evidence>
<evidence type="ECO:0000256" key="4">
    <source>
        <dbReference type="ARBA" id="ARBA00022741"/>
    </source>
</evidence>
<keyword evidence="7" id="KW-0067">ATP-binding</keyword>
<dbReference type="GO" id="GO:0006269">
    <property type="term" value="P:DNA replication, synthesis of primer"/>
    <property type="evidence" value="ECO:0007669"/>
    <property type="project" value="UniProtKB-KW"/>
</dbReference>
<dbReference type="PANTHER" id="PTHR30153">
    <property type="entry name" value="REPLICATIVE DNA HELICASE DNAB"/>
    <property type="match status" value="1"/>
</dbReference>
<keyword evidence="4" id="KW-0547">Nucleotide-binding</keyword>
<proteinExistence type="inferred from homology"/>
<evidence type="ECO:0000256" key="5">
    <source>
        <dbReference type="ARBA" id="ARBA00022801"/>
    </source>
</evidence>
<dbReference type="InterPro" id="IPR016136">
    <property type="entry name" value="DNA_helicase_N/primase_C"/>
</dbReference>
<dbReference type="RefSeq" id="WP_207598963.1">
    <property type="nucleotide sequence ID" value="NZ_JAFNJU010000003.1"/>
</dbReference>
<reference evidence="14" key="1">
    <citation type="submission" date="2021-03" db="EMBL/GenBank/DDBJ databases">
        <title>Proteiniclasticum marinus sp. nov., isolated from tidal flat sediment.</title>
        <authorList>
            <person name="Namirimu T."/>
            <person name="Yang J.-A."/>
            <person name="Yang S.-H."/>
            <person name="Kim Y.-J."/>
            <person name="Kwon K.K."/>
        </authorList>
    </citation>
    <scope>NUCLEOTIDE SEQUENCE</scope>
    <source>
        <strain evidence="14">SCR006</strain>
    </source>
</reference>
<dbReference type="SUPFAM" id="SSF52540">
    <property type="entry name" value="P-loop containing nucleoside triphosphate hydrolases"/>
    <property type="match status" value="1"/>
</dbReference>
<dbReference type="AlphaFoldDB" id="A0A939H582"/>
<dbReference type="EC" id="5.6.2.3" evidence="10"/>
<keyword evidence="12" id="KW-0812">Transmembrane</keyword>
<dbReference type="Proteomes" id="UP000664218">
    <property type="component" value="Unassembled WGS sequence"/>
</dbReference>